<protein>
    <recommendedName>
        <fullName evidence="3">Transposase (putative) gypsy type domain-containing protein</fullName>
    </recommendedName>
</protein>
<evidence type="ECO:0000259" key="3">
    <source>
        <dbReference type="Pfam" id="PF04195"/>
    </source>
</evidence>
<evidence type="ECO:0000256" key="2">
    <source>
        <dbReference type="SAM" id="MobiDB-lite"/>
    </source>
</evidence>
<name>A0A4D6LC01_VIGUN</name>
<feature type="region of interest" description="Disordered" evidence="2">
    <location>
        <begin position="1"/>
        <end position="37"/>
    </location>
</feature>
<keyword evidence="5" id="KW-1185">Reference proteome</keyword>
<feature type="compositionally biased region" description="Basic and acidic residues" evidence="2">
    <location>
        <begin position="18"/>
        <end position="28"/>
    </location>
</feature>
<dbReference type="EMBL" id="CP039347">
    <property type="protein sequence ID" value="QCD86079.1"/>
    <property type="molecule type" value="Genomic_DNA"/>
</dbReference>
<reference evidence="4 5" key="1">
    <citation type="submission" date="2019-04" db="EMBL/GenBank/DDBJ databases">
        <title>An improved genome assembly and genetic linkage map for asparagus bean, Vigna unguiculata ssp. sesquipedialis.</title>
        <authorList>
            <person name="Xia Q."/>
            <person name="Zhang R."/>
            <person name="Dong Y."/>
        </authorList>
    </citation>
    <scope>NUCLEOTIDE SEQUENCE [LARGE SCALE GENOMIC DNA]</scope>
    <source>
        <tissue evidence="4">Leaf</tissue>
    </source>
</reference>
<evidence type="ECO:0000313" key="4">
    <source>
        <dbReference type="EMBL" id="QCD86079.1"/>
    </source>
</evidence>
<proteinExistence type="predicted"/>
<feature type="coiled-coil region" evidence="1">
    <location>
        <begin position="419"/>
        <end position="460"/>
    </location>
</feature>
<feature type="region of interest" description="Disordered" evidence="2">
    <location>
        <begin position="1293"/>
        <end position="1312"/>
    </location>
</feature>
<keyword evidence="1" id="KW-0175">Coiled coil</keyword>
<feature type="domain" description="Transposase (putative) gypsy type" evidence="3">
    <location>
        <begin position="105"/>
        <end position="160"/>
    </location>
</feature>
<gene>
    <name evidence="4" type="ORF">DEO72_LG3g600</name>
</gene>
<dbReference type="InterPro" id="IPR007321">
    <property type="entry name" value="Transposase_28"/>
</dbReference>
<accession>A0A4D6LC01</accession>
<dbReference type="Proteomes" id="UP000501690">
    <property type="component" value="Linkage Group LG3"/>
</dbReference>
<organism evidence="4 5">
    <name type="scientific">Vigna unguiculata</name>
    <name type="common">Cowpea</name>
    <dbReference type="NCBI Taxonomy" id="3917"/>
    <lineage>
        <taxon>Eukaryota</taxon>
        <taxon>Viridiplantae</taxon>
        <taxon>Streptophyta</taxon>
        <taxon>Embryophyta</taxon>
        <taxon>Tracheophyta</taxon>
        <taxon>Spermatophyta</taxon>
        <taxon>Magnoliopsida</taxon>
        <taxon>eudicotyledons</taxon>
        <taxon>Gunneridae</taxon>
        <taxon>Pentapetalae</taxon>
        <taxon>rosids</taxon>
        <taxon>fabids</taxon>
        <taxon>Fabales</taxon>
        <taxon>Fabaceae</taxon>
        <taxon>Papilionoideae</taxon>
        <taxon>50 kb inversion clade</taxon>
        <taxon>NPAAA clade</taxon>
        <taxon>indigoferoid/millettioid clade</taxon>
        <taxon>Phaseoleae</taxon>
        <taxon>Vigna</taxon>
    </lineage>
</organism>
<feature type="compositionally biased region" description="Low complexity" evidence="2">
    <location>
        <begin position="1"/>
        <end position="17"/>
    </location>
</feature>
<dbReference type="Pfam" id="PF04195">
    <property type="entry name" value="Transposase_28"/>
    <property type="match status" value="1"/>
</dbReference>
<sequence length="1312" mass="146518">MSSSDSLSLSTSSSESMGSERSRDRQVDEEGTSSRGMISGISMETVREVREDPLEELAESEWPAKGGYGWVAADIRNQSSLFWWSRLLNSWLNCTLVISKGLHVRLPLDDFTMGVLRALNVAPTQLHPNIWAYLQAFRILCQSLYLEPSLYAFLYFYDTRPRQPTTWLSLISRPSINRLDTFSQSFKHFKNGYFKVVVKGEGKPYFLNADGSTKFPFSWTGTPSRYKDMGMDELSAGDKEVVEILMKFFDKLPTKGLVRVYNSVDQIIDIEGHMAQSGKKNLALFQSLRKEMAAKAKAAGKVDVTNLQESVVEVHVHGGTKRKVELPPRPGKGKDVKKVRAVLLGTGSASGARSTSGEKGSESGLIELPKISVRKDIAINLPDTIINSIDSMEVDHIVRTMVEFGSKALILSRRVGSLYRRELKEGGKLKKKIEELEEDYDELKDKYDGATVELDDLKNCIIQEHINDFEKGLRQVAFFHQEVDITDSKFDVNNVVIDGKIVKEVWKQSVDIKPPCGVLISKGVERGRKERGGRMREKGWQRGGFAVWTPVSYTHLDGGVWKQSVDIKPPCGVLISKGVERGRKERGGRMREKGWQRGGFAVWTPVSYTHLDGGVWKQSVDIKPPCGVLISKGVERGRKERGGRMREKGWQRGGFAVWTPVSYTHLDGGVWKQSVDIKPPCGVLISKGVERGRKERGGRMREKGWQRGGFAVWTPVSYTHLDGGVWKQSVDIKPPCGVLISKGVERGRKERGGRMREKGWQRGGFAVWTPVSYTHLDGGVWKQSVDIKPPCGVLISKGVERGRKERGGRMREKGWQRGGFAVWTPVSYTHLDGGVWKQSVDIKPPCGVLISKGVERGRKERGGRMREKGWQRGGFAVWTPVSYTHLDGGVWKQSVDIKPPCGVLISKGVERGRKERGGRMREKGWQRGGFAVWTPVSYTHLDGGVWKQSVDIKPPCGVLISKGVERGRKERGGRMREKGWQRGGFAVWTPVSYTHLDGGVWKQSVDIKPPCGVLISKGVERGRKERGGRMREKGWQRGGFAVWTPVSYTHLDGGVWKQSVDIKPPCGVLISKGVERGRKERGGRMREKGWQRGGFAVWTPVSYTHLDGGVWKQSVDIKPPCGVLISKGVERGRKERGGRMREKGWQRGGFAVWTPVSYTHLDGGVWKQSVDIKPPCGVLISKGVERGRKERGGRMREKGWQRGGFAVWTPVSYTHLDGGVWKQSVDIKPPCGVLISKGVERGRKERGGRMREKGWQRGGFAVWTPVSYTHLDGGVWKQSVDIKPPCGVLISKGVERGRSGKGEGVTGKSRQV</sequence>
<evidence type="ECO:0000313" key="5">
    <source>
        <dbReference type="Proteomes" id="UP000501690"/>
    </source>
</evidence>
<evidence type="ECO:0000256" key="1">
    <source>
        <dbReference type="SAM" id="Coils"/>
    </source>
</evidence>